<dbReference type="EMBL" id="LAZR01064071">
    <property type="protein sequence ID" value="KKK58258.1"/>
    <property type="molecule type" value="Genomic_DNA"/>
</dbReference>
<dbReference type="AlphaFoldDB" id="A0A0F8WNH9"/>
<protein>
    <submittedName>
        <fullName evidence="1">Uncharacterized protein</fullName>
    </submittedName>
</protein>
<reference evidence="1" key="1">
    <citation type="journal article" date="2015" name="Nature">
        <title>Complex archaea that bridge the gap between prokaryotes and eukaryotes.</title>
        <authorList>
            <person name="Spang A."/>
            <person name="Saw J.H."/>
            <person name="Jorgensen S.L."/>
            <person name="Zaremba-Niedzwiedzka K."/>
            <person name="Martijn J."/>
            <person name="Lind A.E."/>
            <person name="van Eijk R."/>
            <person name="Schleper C."/>
            <person name="Guy L."/>
            <person name="Ettema T.J."/>
        </authorList>
    </citation>
    <scope>NUCLEOTIDE SEQUENCE</scope>
</reference>
<dbReference type="Gene3D" id="3.30.420.240">
    <property type="match status" value="1"/>
</dbReference>
<name>A0A0F8WNH9_9ZZZZ</name>
<sequence length="111" mass="12223">MAGWKIGKTHLPEMDANYLEEGFDGDPRGILWIYEQPQPNADYVVGVDPTLGLSSWTRYARTRDDVDTDNGAIEVIKVGKLDVQVAEYAAPINALDLAEAANAIGRLYKGR</sequence>
<feature type="non-terminal residue" evidence="1">
    <location>
        <position position="111"/>
    </location>
</feature>
<gene>
    <name evidence="1" type="ORF">LCGC14_3046250</name>
</gene>
<proteinExistence type="predicted"/>
<evidence type="ECO:0000313" key="1">
    <source>
        <dbReference type="EMBL" id="KKK58258.1"/>
    </source>
</evidence>
<accession>A0A0F8WNH9</accession>
<comment type="caution">
    <text evidence="1">The sequence shown here is derived from an EMBL/GenBank/DDBJ whole genome shotgun (WGS) entry which is preliminary data.</text>
</comment>
<organism evidence="1">
    <name type="scientific">marine sediment metagenome</name>
    <dbReference type="NCBI Taxonomy" id="412755"/>
    <lineage>
        <taxon>unclassified sequences</taxon>
        <taxon>metagenomes</taxon>
        <taxon>ecological metagenomes</taxon>
    </lineage>
</organism>